<name>A0A4R6APB8_9RHOB</name>
<evidence type="ECO:0000256" key="5">
    <source>
        <dbReference type="ARBA" id="ARBA00022989"/>
    </source>
</evidence>
<keyword evidence="4 7" id="KW-0812">Transmembrane</keyword>
<comment type="caution">
    <text evidence="7">Lacks conserved residue(s) required for the propagation of feature annotation.</text>
</comment>
<dbReference type="NCBIfam" id="TIGR00786">
    <property type="entry name" value="dctM"/>
    <property type="match status" value="1"/>
</dbReference>
<gene>
    <name evidence="9" type="ORF">E2L05_15040</name>
</gene>
<reference evidence="9 10" key="1">
    <citation type="submission" date="2019-03" db="EMBL/GenBank/DDBJ databases">
        <title>Rhodobacteraceae bacterium SM1902, a new member of the family Rhodobacteraceae isolated from Yantai.</title>
        <authorList>
            <person name="Sun Y."/>
        </authorList>
    </citation>
    <scope>NUCLEOTIDE SEQUENCE [LARGE SCALE GENOMIC DNA]</scope>
    <source>
        <strain evidence="9 10">SM1902</strain>
    </source>
</reference>
<dbReference type="GO" id="GO:0005886">
    <property type="term" value="C:plasma membrane"/>
    <property type="evidence" value="ECO:0007669"/>
    <property type="project" value="UniProtKB-SubCell"/>
</dbReference>
<keyword evidence="10" id="KW-1185">Reference proteome</keyword>
<keyword evidence="2" id="KW-1003">Cell membrane</keyword>
<accession>A0A4R6APB8</accession>
<evidence type="ECO:0000313" key="9">
    <source>
        <dbReference type="EMBL" id="TDL85627.1"/>
    </source>
</evidence>
<dbReference type="Pfam" id="PF06808">
    <property type="entry name" value="DctM"/>
    <property type="match status" value="1"/>
</dbReference>
<feature type="transmembrane region" description="Helical" evidence="7">
    <location>
        <begin position="281"/>
        <end position="303"/>
    </location>
</feature>
<feature type="transmembrane region" description="Helical" evidence="7">
    <location>
        <begin position="47"/>
        <end position="67"/>
    </location>
</feature>
<evidence type="ECO:0000256" key="2">
    <source>
        <dbReference type="ARBA" id="ARBA00022475"/>
    </source>
</evidence>
<feature type="transmembrane region" description="Helical" evidence="7">
    <location>
        <begin position="251"/>
        <end position="269"/>
    </location>
</feature>
<comment type="function">
    <text evidence="7">Part of the tripartite ATP-independent periplasmic (TRAP) transport system.</text>
</comment>
<dbReference type="AlphaFoldDB" id="A0A4R6APB8"/>
<dbReference type="Proteomes" id="UP000294562">
    <property type="component" value="Unassembled WGS sequence"/>
</dbReference>
<evidence type="ECO:0000256" key="1">
    <source>
        <dbReference type="ARBA" id="ARBA00004429"/>
    </source>
</evidence>
<dbReference type="PIRSF" id="PIRSF006066">
    <property type="entry name" value="HI0050"/>
    <property type="match status" value="1"/>
</dbReference>
<dbReference type="RefSeq" id="WP_133343710.1">
    <property type="nucleotide sequence ID" value="NZ_SMZO01000041.1"/>
</dbReference>
<sequence length="433" mass="45451">MIIVVALLFAFLIIGTPIAAAFALVVFLQPDRLNVWLDSLSSIPYDSVSSFALVAIPLFILVGEIMNRSGMAASLASLADKMLGRVRGAFGYIMIVASAFLGAITGSSVATVAAIGSTLGPEMASRGYPKGYVASLNAASGLLGVLIPPSIPLIIYGSTVGVSITELFVATLVPGALLMIAFATVHWFRSRALLEGGQEIVARAPVASQDDGAASKRMWAGASTTKAAASLFLPVLVLGGIYGGLFTPTEAAAAACIYAILVVIFLRCLKPSELMQTVYSAILPAAAILLIIAMTGILNRALILNQVPQDLAALVAVLFEHPYMFLLAVNVLLFATGMFMETNAAVLLMGPLLAPSAQAFGIDPVHFAIIVVTNIEIGLLTPPLAANLFVAARTNNVHLAEMLRHFGWFIGAAVVALALLTFIPGLSLWYRYF</sequence>
<feature type="transmembrane region" description="Helical" evidence="7">
    <location>
        <begin position="323"/>
        <end position="353"/>
    </location>
</feature>
<comment type="similarity">
    <text evidence="7">Belongs to the TRAP transporter large permease family.</text>
</comment>
<feature type="transmembrane region" description="Helical" evidence="7">
    <location>
        <begin position="406"/>
        <end position="430"/>
    </location>
</feature>
<dbReference type="OrthoDB" id="9790209at2"/>
<dbReference type="InterPro" id="IPR004681">
    <property type="entry name" value="TRAP_DctM"/>
</dbReference>
<proteinExistence type="inferred from homology"/>
<protein>
    <recommendedName>
        <fullName evidence="7">TRAP transporter large permease protein</fullName>
    </recommendedName>
</protein>
<keyword evidence="3 7" id="KW-0997">Cell inner membrane</keyword>
<feature type="domain" description="TRAP C4-dicarboxylate transport system permease DctM subunit" evidence="8">
    <location>
        <begin position="6"/>
        <end position="426"/>
    </location>
</feature>
<feature type="transmembrane region" description="Helical" evidence="7">
    <location>
        <begin position="88"/>
        <end position="115"/>
    </location>
</feature>
<dbReference type="PANTHER" id="PTHR33362">
    <property type="entry name" value="SIALIC ACID TRAP TRANSPORTER PERMEASE PROTEIN SIAT-RELATED"/>
    <property type="match status" value="1"/>
</dbReference>
<evidence type="ECO:0000259" key="8">
    <source>
        <dbReference type="Pfam" id="PF06808"/>
    </source>
</evidence>
<keyword evidence="5 7" id="KW-1133">Transmembrane helix</keyword>
<evidence type="ECO:0000256" key="6">
    <source>
        <dbReference type="ARBA" id="ARBA00023136"/>
    </source>
</evidence>
<organism evidence="9 10">
    <name type="scientific">Meridianimarinicoccus aquatilis</name>
    <dbReference type="NCBI Taxonomy" id="2552766"/>
    <lineage>
        <taxon>Bacteria</taxon>
        <taxon>Pseudomonadati</taxon>
        <taxon>Pseudomonadota</taxon>
        <taxon>Alphaproteobacteria</taxon>
        <taxon>Rhodobacterales</taxon>
        <taxon>Paracoccaceae</taxon>
        <taxon>Meridianimarinicoccus</taxon>
    </lineage>
</organism>
<feature type="transmembrane region" description="Helical" evidence="7">
    <location>
        <begin position="227"/>
        <end position="245"/>
    </location>
</feature>
<evidence type="ECO:0000256" key="4">
    <source>
        <dbReference type="ARBA" id="ARBA00022692"/>
    </source>
</evidence>
<dbReference type="GO" id="GO:0022857">
    <property type="term" value="F:transmembrane transporter activity"/>
    <property type="evidence" value="ECO:0007669"/>
    <property type="project" value="UniProtKB-UniRule"/>
</dbReference>
<keyword evidence="7" id="KW-0813">Transport</keyword>
<dbReference type="InterPro" id="IPR010656">
    <property type="entry name" value="DctM"/>
</dbReference>
<feature type="transmembrane region" description="Helical" evidence="7">
    <location>
        <begin position="365"/>
        <end position="386"/>
    </location>
</feature>
<comment type="subcellular location">
    <subcellularLocation>
        <location evidence="1 7">Cell inner membrane</location>
        <topology evidence="1 7">Multi-pass membrane protein</topology>
    </subcellularLocation>
</comment>
<comment type="caution">
    <text evidence="9">The sequence shown here is derived from an EMBL/GenBank/DDBJ whole genome shotgun (WGS) entry which is preliminary data.</text>
</comment>
<comment type="subunit">
    <text evidence="7">The complex comprises the extracytoplasmic solute receptor protein and the two transmembrane proteins.</text>
</comment>
<evidence type="ECO:0000256" key="3">
    <source>
        <dbReference type="ARBA" id="ARBA00022519"/>
    </source>
</evidence>
<dbReference type="EMBL" id="SMZO01000041">
    <property type="protein sequence ID" value="TDL85627.1"/>
    <property type="molecule type" value="Genomic_DNA"/>
</dbReference>
<feature type="transmembrane region" description="Helical" evidence="7">
    <location>
        <begin position="167"/>
        <end position="188"/>
    </location>
</feature>
<evidence type="ECO:0000313" key="10">
    <source>
        <dbReference type="Proteomes" id="UP000294562"/>
    </source>
</evidence>
<dbReference type="PANTHER" id="PTHR33362:SF3">
    <property type="entry name" value="SIALIC ACID TRAP TRANSPORTER PERMEASE PROTEIN SIAT"/>
    <property type="match status" value="1"/>
</dbReference>
<evidence type="ECO:0000256" key="7">
    <source>
        <dbReference type="RuleBase" id="RU369079"/>
    </source>
</evidence>
<keyword evidence="6 7" id="KW-0472">Membrane</keyword>